<feature type="transmembrane region" description="Helical" evidence="2">
    <location>
        <begin position="44"/>
        <end position="68"/>
    </location>
</feature>
<feature type="transmembrane region" description="Helical" evidence="2">
    <location>
        <begin position="202"/>
        <end position="228"/>
    </location>
</feature>
<dbReference type="RefSeq" id="WP_344128770.1">
    <property type="nucleotide sequence ID" value="NZ_BAAARA010000004.1"/>
</dbReference>
<evidence type="ECO:0000313" key="4">
    <source>
        <dbReference type="Proteomes" id="UP001501218"/>
    </source>
</evidence>
<keyword evidence="2" id="KW-1133">Transmembrane helix</keyword>
<organism evidence="3 4">
    <name type="scientific">Saccharopolyspora halophila</name>
    <dbReference type="NCBI Taxonomy" id="405551"/>
    <lineage>
        <taxon>Bacteria</taxon>
        <taxon>Bacillati</taxon>
        <taxon>Actinomycetota</taxon>
        <taxon>Actinomycetes</taxon>
        <taxon>Pseudonocardiales</taxon>
        <taxon>Pseudonocardiaceae</taxon>
        <taxon>Saccharopolyspora</taxon>
    </lineage>
</organism>
<name>A0ABN3G185_9PSEU</name>
<keyword evidence="2" id="KW-0472">Membrane</keyword>
<feature type="transmembrane region" description="Helical" evidence="2">
    <location>
        <begin position="115"/>
        <end position="135"/>
    </location>
</feature>
<protein>
    <recommendedName>
        <fullName evidence="5">Stage II sporulation protein M</fullName>
    </recommendedName>
</protein>
<keyword evidence="4" id="KW-1185">Reference proteome</keyword>
<evidence type="ECO:0000313" key="3">
    <source>
        <dbReference type="EMBL" id="GAA2342088.1"/>
    </source>
</evidence>
<evidence type="ECO:0000256" key="1">
    <source>
        <dbReference type="SAM" id="MobiDB-lite"/>
    </source>
</evidence>
<reference evidence="3 4" key="1">
    <citation type="journal article" date="2019" name="Int. J. Syst. Evol. Microbiol.">
        <title>The Global Catalogue of Microorganisms (GCM) 10K type strain sequencing project: providing services to taxonomists for standard genome sequencing and annotation.</title>
        <authorList>
            <consortium name="The Broad Institute Genomics Platform"/>
            <consortium name="The Broad Institute Genome Sequencing Center for Infectious Disease"/>
            <person name="Wu L."/>
            <person name="Ma J."/>
        </authorList>
    </citation>
    <scope>NUCLEOTIDE SEQUENCE [LARGE SCALE GENOMIC DNA]</scope>
    <source>
        <strain evidence="3 4">JCM 16221</strain>
    </source>
</reference>
<comment type="caution">
    <text evidence="3">The sequence shown here is derived from an EMBL/GenBank/DDBJ whole genome shotgun (WGS) entry which is preliminary data.</text>
</comment>
<keyword evidence="2" id="KW-0812">Transmembrane</keyword>
<sequence>MSSSSDRGIRVERGGSAEESRRPDPAGRRSRIPREPFWIIRANFGAYLVMNAVIYGFFLAGMGTGLLFPELTEARTVALHENGTADLVTSLLGNFWLFSLIILAVNALKASLLTIVLPSMVVPFAGVAFFAYTTFDLGVSLAPINETLAKTMIPHSLAVLVEFQAYVLVVLGAYLLGRAWLWPGTVGARDRRQGYVRGLRQLGWVSLPALALLVIGAVYEAFEIIYVVPPLVAG</sequence>
<accession>A0ABN3G185</accession>
<feature type="compositionally biased region" description="Basic and acidic residues" evidence="1">
    <location>
        <begin position="7"/>
        <end position="27"/>
    </location>
</feature>
<proteinExistence type="predicted"/>
<evidence type="ECO:0008006" key="5">
    <source>
        <dbReference type="Google" id="ProtNLM"/>
    </source>
</evidence>
<dbReference type="EMBL" id="BAAARA010000004">
    <property type="protein sequence ID" value="GAA2342088.1"/>
    <property type="molecule type" value="Genomic_DNA"/>
</dbReference>
<feature type="region of interest" description="Disordered" evidence="1">
    <location>
        <begin position="1"/>
        <end position="29"/>
    </location>
</feature>
<feature type="transmembrane region" description="Helical" evidence="2">
    <location>
        <begin position="88"/>
        <end position="108"/>
    </location>
</feature>
<gene>
    <name evidence="3" type="ORF">GCM10009854_18300</name>
</gene>
<evidence type="ECO:0000256" key="2">
    <source>
        <dbReference type="SAM" id="Phobius"/>
    </source>
</evidence>
<dbReference type="Proteomes" id="UP001501218">
    <property type="component" value="Unassembled WGS sequence"/>
</dbReference>
<feature type="transmembrane region" description="Helical" evidence="2">
    <location>
        <begin position="155"/>
        <end position="181"/>
    </location>
</feature>